<keyword evidence="1" id="KW-0378">Hydrolase</keyword>
<organism evidence="1 2">
    <name type="scientific">Giesbergeria anulus</name>
    <dbReference type="NCBI Taxonomy" id="180197"/>
    <lineage>
        <taxon>Bacteria</taxon>
        <taxon>Pseudomonadati</taxon>
        <taxon>Pseudomonadota</taxon>
        <taxon>Betaproteobacteria</taxon>
        <taxon>Burkholderiales</taxon>
        <taxon>Comamonadaceae</taxon>
        <taxon>Giesbergeria</taxon>
    </lineage>
</organism>
<sequence>MAFIANAEAIALSAMAAINPALADKYANLIKLLVMNPEAASLMRGKNSPAVGTEAYIRAQATNFASARAPRAPEPPATIPDEMVSVILENYFNVPRANLERAKQEHLLSMGAENLVGELLERYLASIMEPRGWIWCSGSTVKAVDLIKPPTAPGEAWTLLQVKNRDNSENSSSAAIRHGTSIEKWFRTFSKKTGSNWEAFPDAEIRPLVSEVDFRQYVKAYLAALK</sequence>
<dbReference type="Proteomes" id="UP000199766">
    <property type="component" value="Unassembled WGS sequence"/>
</dbReference>
<dbReference type="STRING" id="180197.SAMN02982919_02463"/>
<dbReference type="InterPro" id="IPR019070">
    <property type="entry name" value="Restrct_endonuc_II_SinI"/>
</dbReference>
<dbReference type="GO" id="GO:0003677">
    <property type="term" value="F:DNA binding"/>
    <property type="evidence" value="ECO:0007669"/>
    <property type="project" value="InterPro"/>
</dbReference>
<dbReference type="Pfam" id="PF09570">
    <property type="entry name" value="RE_SinI"/>
    <property type="match status" value="1"/>
</dbReference>
<reference evidence="1 2" key="1">
    <citation type="submission" date="2016-10" db="EMBL/GenBank/DDBJ databases">
        <authorList>
            <person name="de Groot N.N."/>
        </authorList>
    </citation>
    <scope>NUCLEOTIDE SEQUENCE [LARGE SCALE GENOMIC DNA]</scope>
    <source>
        <strain evidence="1 2">ATCC 35958</strain>
    </source>
</reference>
<gene>
    <name evidence="1" type="ORF">SAMN02982919_02463</name>
</gene>
<proteinExistence type="predicted"/>
<dbReference type="AlphaFoldDB" id="A0A1H9PF83"/>
<dbReference type="GO" id="GO:0009307">
    <property type="term" value="P:DNA restriction-modification system"/>
    <property type="evidence" value="ECO:0007669"/>
    <property type="project" value="InterPro"/>
</dbReference>
<keyword evidence="1" id="KW-0255">Endonuclease</keyword>
<dbReference type="RefSeq" id="WP_218144491.1">
    <property type="nucleotide sequence ID" value="NZ_FOGD01000008.1"/>
</dbReference>
<keyword evidence="1" id="KW-0540">Nuclease</keyword>
<evidence type="ECO:0000313" key="2">
    <source>
        <dbReference type="Proteomes" id="UP000199766"/>
    </source>
</evidence>
<keyword evidence="2" id="KW-1185">Reference proteome</keyword>
<accession>A0A1H9PF83</accession>
<name>A0A1H9PF83_9BURK</name>
<protein>
    <submittedName>
        <fullName evidence="1">SinI restriction endonuclease</fullName>
    </submittedName>
</protein>
<evidence type="ECO:0000313" key="1">
    <source>
        <dbReference type="EMBL" id="SER46808.1"/>
    </source>
</evidence>
<dbReference type="EMBL" id="FOGD01000008">
    <property type="protein sequence ID" value="SER46808.1"/>
    <property type="molecule type" value="Genomic_DNA"/>
</dbReference>
<dbReference type="GO" id="GO:0009036">
    <property type="term" value="F:type II site-specific deoxyribonuclease activity"/>
    <property type="evidence" value="ECO:0007669"/>
    <property type="project" value="InterPro"/>
</dbReference>